<protein>
    <recommendedName>
        <fullName evidence="9">SAM-dependent MTase DRM-type domain-containing protein</fullName>
    </recommendedName>
</protein>
<evidence type="ECO:0000256" key="3">
    <source>
        <dbReference type="ARBA" id="ARBA00022679"/>
    </source>
</evidence>
<evidence type="ECO:0000313" key="11">
    <source>
        <dbReference type="Proteomes" id="UP001324115"/>
    </source>
</evidence>
<keyword evidence="2" id="KW-0489">Methyltransferase</keyword>
<dbReference type="InterPro" id="IPR029063">
    <property type="entry name" value="SAM-dependent_MTases_sf"/>
</dbReference>
<feature type="compositionally biased region" description="Polar residues" evidence="8">
    <location>
        <begin position="358"/>
        <end position="369"/>
    </location>
</feature>
<keyword evidence="4" id="KW-0949">S-adenosyl-L-methionine</keyword>
<evidence type="ECO:0000313" key="10">
    <source>
        <dbReference type="EMBL" id="KAK4586374.1"/>
    </source>
</evidence>
<dbReference type="GO" id="GO:0005634">
    <property type="term" value="C:nucleus"/>
    <property type="evidence" value="ECO:0007669"/>
    <property type="project" value="UniProtKB-SubCell"/>
</dbReference>
<evidence type="ECO:0000256" key="1">
    <source>
        <dbReference type="ARBA" id="ARBA00004123"/>
    </source>
</evidence>
<evidence type="ECO:0000256" key="2">
    <source>
        <dbReference type="ARBA" id="ARBA00022603"/>
    </source>
</evidence>
<name>A0AAN7IR24_QUERU</name>
<dbReference type="PANTHER" id="PTHR23068">
    <property type="entry name" value="DNA CYTOSINE-5- -METHYLTRANSFERASE 3-RELATED"/>
    <property type="match status" value="1"/>
</dbReference>
<evidence type="ECO:0000259" key="9">
    <source>
        <dbReference type="PROSITE" id="PS51680"/>
    </source>
</evidence>
<keyword evidence="5" id="KW-0677">Repeat</keyword>
<feature type="compositionally biased region" description="Polar residues" evidence="8">
    <location>
        <begin position="180"/>
        <end position="202"/>
    </location>
</feature>
<evidence type="ECO:0000256" key="7">
    <source>
        <dbReference type="ARBA" id="ARBA00023242"/>
    </source>
</evidence>
<comment type="subcellular location">
    <subcellularLocation>
        <location evidence="1">Nucleus</location>
    </subcellularLocation>
</comment>
<proteinExistence type="predicted"/>
<dbReference type="Proteomes" id="UP001324115">
    <property type="component" value="Unassembled WGS sequence"/>
</dbReference>
<dbReference type="GO" id="GO:0003677">
    <property type="term" value="F:DNA binding"/>
    <property type="evidence" value="ECO:0007669"/>
    <property type="project" value="UniProtKB-KW"/>
</dbReference>
<feature type="region of interest" description="Disordered" evidence="8">
    <location>
        <begin position="328"/>
        <end position="385"/>
    </location>
</feature>
<keyword evidence="7" id="KW-0539">Nucleus</keyword>
<reference evidence="10 11" key="1">
    <citation type="journal article" date="2023" name="G3 (Bethesda)">
        <title>A haplotype-resolved chromosome-scale genome for Quercus rubra L. provides insights into the genetics of adaptive traits for red oak species.</title>
        <authorList>
            <person name="Kapoor B."/>
            <person name="Jenkins J."/>
            <person name="Schmutz J."/>
            <person name="Zhebentyayeva T."/>
            <person name="Kuelheim C."/>
            <person name="Coggeshall M."/>
            <person name="Heim C."/>
            <person name="Lasky J.R."/>
            <person name="Leites L."/>
            <person name="Islam-Faridi N."/>
            <person name="Romero-Severson J."/>
            <person name="DeLeo V.L."/>
            <person name="Lucas S.M."/>
            <person name="Lazic D."/>
            <person name="Gailing O."/>
            <person name="Carlson J."/>
            <person name="Staton M."/>
        </authorList>
    </citation>
    <scope>NUCLEOTIDE SEQUENCE [LARGE SCALE GENOMIC DNA]</scope>
    <source>
        <strain evidence="10">Pseudo-F2</strain>
    </source>
</reference>
<organism evidence="10 11">
    <name type="scientific">Quercus rubra</name>
    <name type="common">Northern red oak</name>
    <name type="synonym">Quercus borealis</name>
    <dbReference type="NCBI Taxonomy" id="3512"/>
    <lineage>
        <taxon>Eukaryota</taxon>
        <taxon>Viridiplantae</taxon>
        <taxon>Streptophyta</taxon>
        <taxon>Embryophyta</taxon>
        <taxon>Tracheophyta</taxon>
        <taxon>Spermatophyta</taxon>
        <taxon>Magnoliopsida</taxon>
        <taxon>eudicotyledons</taxon>
        <taxon>Gunneridae</taxon>
        <taxon>Pentapetalae</taxon>
        <taxon>rosids</taxon>
        <taxon>fabids</taxon>
        <taxon>Fagales</taxon>
        <taxon>Fagaceae</taxon>
        <taxon>Quercus</taxon>
    </lineage>
</organism>
<keyword evidence="6" id="KW-0238">DNA-binding</keyword>
<gene>
    <name evidence="10" type="ORF">RGQ29_023500</name>
</gene>
<evidence type="ECO:0000256" key="4">
    <source>
        <dbReference type="ARBA" id="ARBA00022691"/>
    </source>
</evidence>
<keyword evidence="11" id="KW-1185">Reference proteome</keyword>
<evidence type="ECO:0000256" key="6">
    <source>
        <dbReference type="ARBA" id="ARBA00023125"/>
    </source>
</evidence>
<keyword evidence="3" id="KW-0808">Transferase</keyword>
<feature type="domain" description="SAM-dependent MTase DRM-type" evidence="9">
    <location>
        <begin position="414"/>
        <end position="745"/>
    </location>
</feature>
<dbReference type="GO" id="GO:0032259">
    <property type="term" value="P:methylation"/>
    <property type="evidence" value="ECO:0007669"/>
    <property type="project" value="UniProtKB-KW"/>
</dbReference>
<dbReference type="PANTHER" id="PTHR23068:SF11">
    <property type="entry name" value="INACTIVE DNA (CYTOSINE-5)-METHYLTRANSFERASE DRM3-RELATED"/>
    <property type="match status" value="1"/>
</dbReference>
<sequence length="746" mass="83115">MDSSNSNAEKAIVPKEEILDFELPPEPLYSRHVGDNVASSSGSSIKSFFIGMGFLPSLVDKVIEEKGEENADLLLETLFAYSDLQKSNSESSDSLDSLFDDKEPCSPEIATPTVVQLKEEPDVHNGFGDDKRASLLMMNFSVNEVAFAIDKLGEDAHITELVDFITAAQIAEELEKDTDGTTQGDEVRNSSDSPTHTNNETLFGTMEKTLRLLEMGFSESQVSSAIEKYGSEIPVSELADSIFADQISKSYVGGSEYSSYAFGTVKVKTEDFSFDAVSHSRNMNGSVSHARNINSAVSHSRNINGSAVSHSRNINSAAVSHSRNINGAAVSHSRNNNVEQTFKGKRPKQESSDDCPDSVSQSRNINFGGNSKGKRPKQENIDDSSSFVDSTWIEEKVDPKITRYGRPNLFRENLSKSLDRMVAKPPYFCYANVVNISHDSWAKISQFLYALEPEFVNTQFFSALSRKEGYVHNLPTENRLHLLPKPPMTIEDAIPHTKQWWPSWDTRKQLNCISSGTSGTSLLCDRLGRMLTDSRGLLSSEQQRDILHHCRTLNLVWVGQYKLAPMEPEHIERILGYPLNHTQAAENSLTDRLQSLKYCLQTDTLGYHLSVLKSMYPGGLTVLSLYSGIGGAEITLNQLGIPLKGVVSVETSETKRMILSRWWQSSGQTGELVQIEDIQKLTSNKIENLIKKFGGFDFVICQNPCIHLPSSKIAVEDDSLIGFDFSLFYEFVRVLQRVRSMVERNR</sequence>
<dbReference type="AlphaFoldDB" id="A0AAN7IR24"/>
<dbReference type="PROSITE" id="PS51680">
    <property type="entry name" value="SAM_MT_DRM"/>
    <property type="match status" value="1"/>
</dbReference>
<dbReference type="SUPFAM" id="SSF53335">
    <property type="entry name" value="S-adenosyl-L-methionine-dependent methyltransferases"/>
    <property type="match status" value="2"/>
</dbReference>
<dbReference type="InterPro" id="IPR050390">
    <property type="entry name" value="C5-Methyltransferase"/>
</dbReference>
<dbReference type="InterPro" id="IPR030380">
    <property type="entry name" value="SAM_MeTfrase_DRM"/>
</dbReference>
<dbReference type="EMBL" id="JAXUIC010000006">
    <property type="protein sequence ID" value="KAK4586375.1"/>
    <property type="molecule type" value="Genomic_DNA"/>
</dbReference>
<dbReference type="Gene3D" id="3.40.50.150">
    <property type="entry name" value="Vaccinia Virus protein VP39"/>
    <property type="match status" value="1"/>
</dbReference>
<comment type="caution">
    <text evidence="10">The sequence shown here is derived from an EMBL/GenBank/DDBJ whole genome shotgun (WGS) entry which is preliminary data.</text>
</comment>
<evidence type="ECO:0000256" key="8">
    <source>
        <dbReference type="SAM" id="MobiDB-lite"/>
    </source>
</evidence>
<dbReference type="EMBL" id="JAXUIC010000006">
    <property type="protein sequence ID" value="KAK4586374.1"/>
    <property type="molecule type" value="Genomic_DNA"/>
</dbReference>
<accession>A0AAN7IR24</accession>
<feature type="region of interest" description="Disordered" evidence="8">
    <location>
        <begin position="175"/>
        <end position="202"/>
    </location>
</feature>
<dbReference type="GO" id="GO:0008168">
    <property type="term" value="F:methyltransferase activity"/>
    <property type="evidence" value="ECO:0007669"/>
    <property type="project" value="UniProtKB-KW"/>
</dbReference>
<evidence type="ECO:0000256" key="5">
    <source>
        <dbReference type="ARBA" id="ARBA00022737"/>
    </source>
</evidence>